<evidence type="ECO:0000256" key="5">
    <source>
        <dbReference type="SAM" id="MobiDB-lite"/>
    </source>
</evidence>
<comment type="similarity">
    <text evidence="4">Belongs to the methyltransferase superfamily.</text>
</comment>
<protein>
    <recommendedName>
        <fullName evidence="4">Methyltransferase</fullName>
        <ecNumber evidence="4">2.1.1.-</ecNumber>
    </recommendedName>
</protein>
<dbReference type="EC" id="2.1.1.-" evidence="4"/>
<dbReference type="Proteomes" id="UP001359559">
    <property type="component" value="Unassembled WGS sequence"/>
</dbReference>
<keyword evidence="4" id="KW-0735">Signal-anchor</keyword>
<dbReference type="GO" id="GO:0005768">
    <property type="term" value="C:endosome"/>
    <property type="evidence" value="ECO:0007669"/>
    <property type="project" value="TreeGrafter"/>
</dbReference>
<dbReference type="GO" id="GO:0016020">
    <property type="term" value="C:membrane"/>
    <property type="evidence" value="ECO:0007669"/>
    <property type="project" value="UniProtKB-SubCell"/>
</dbReference>
<dbReference type="InterPro" id="IPR004159">
    <property type="entry name" value="Put_SAM_MeTrfase"/>
</dbReference>
<dbReference type="GO" id="GO:0004812">
    <property type="term" value="F:aminoacyl-tRNA ligase activity"/>
    <property type="evidence" value="ECO:0007669"/>
    <property type="project" value="UniProtKB-KW"/>
</dbReference>
<reference evidence="6 7" key="1">
    <citation type="submission" date="2024-01" db="EMBL/GenBank/DDBJ databases">
        <title>The genomes of 5 underutilized Papilionoideae crops provide insights into root nodulation and disease resistance.</title>
        <authorList>
            <person name="Yuan L."/>
        </authorList>
    </citation>
    <scope>NUCLEOTIDE SEQUENCE [LARGE SCALE GENOMIC DNA]</scope>
    <source>
        <strain evidence="6">LY-2023</strain>
        <tissue evidence="6">Leaf</tissue>
    </source>
</reference>
<name>A0AAN9I4R7_CLITE</name>
<dbReference type="PANTHER" id="PTHR10108">
    <property type="entry name" value="SAM-DEPENDENT METHYLTRANSFERASE"/>
    <property type="match status" value="1"/>
</dbReference>
<dbReference type="GO" id="GO:0005802">
    <property type="term" value="C:trans-Golgi network"/>
    <property type="evidence" value="ECO:0007669"/>
    <property type="project" value="TreeGrafter"/>
</dbReference>
<dbReference type="Gene3D" id="3.30.930.10">
    <property type="entry name" value="Bira Bifunctional Protein, Domain 2"/>
    <property type="match status" value="1"/>
</dbReference>
<dbReference type="GO" id="GO:0000049">
    <property type="term" value="F:tRNA binding"/>
    <property type="evidence" value="ECO:0007669"/>
    <property type="project" value="InterPro"/>
</dbReference>
<dbReference type="PANTHER" id="PTHR10108:SF1130">
    <property type="entry name" value="METHYLTRANSFERASE PMT26-RELATED"/>
    <property type="match status" value="1"/>
</dbReference>
<dbReference type="InterPro" id="IPR045864">
    <property type="entry name" value="aa-tRNA-synth_II/BPL/LPL"/>
</dbReference>
<keyword evidence="3 4" id="KW-0325">Glycoprotein</keyword>
<feature type="region of interest" description="Disordered" evidence="5">
    <location>
        <begin position="1"/>
        <end position="34"/>
    </location>
</feature>
<dbReference type="GO" id="GO:0006412">
    <property type="term" value="P:translation"/>
    <property type="evidence" value="ECO:0007669"/>
    <property type="project" value="UniProtKB-KW"/>
</dbReference>
<dbReference type="GO" id="GO:0043039">
    <property type="term" value="P:tRNA aminoacylation"/>
    <property type="evidence" value="ECO:0007669"/>
    <property type="project" value="InterPro"/>
</dbReference>
<keyword evidence="1 4" id="KW-0489">Methyltransferase</keyword>
<keyword evidence="7" id="KW-1185">Reference proteome</keyword>
<comment type="caution">
    <text evidence="6">The sequence shown here is derived from an EMBL/GenBank/DDBJ whole genome shotgun (WGS) entry which is preliminary data.</text>
</comment>
<dbReference type="GO" id="GO:0005524">
    <property type="term" value="F:ATP binding"/>
    <property type="evidence" value="ECO:0007669"/>
    <property type="project" value="UniProtKB-KW"/>
</dbReference>
<sequence length="157" mass="18058">MGALNEHLVPVIEEDPSEADPHMQNKESSSGAGMTKLKFKPTYNPYTEPSMEIFRGRNSSMFRPEMLKPIGLPEDVQVIAWGLSLERNRPTMILYGIDNMRDLFGHKIWYSNVPHTKLAEYKGHQNWVKVTGEYLTFPGGETQFEHGTLHYIDAYKR</sequence>
<evidence type="ECO:0000256" key="3">
    <source>
        <dbReference type="ARBA" id="ARBA00023180"/>
    </source>
</evidence>
<proteinExistence type="inferred from homology"/>
<keyword evidence="2 4" id="KW-0808">Transferase</keyword>
<keyword evidence="4" id="KW-0812">Transmembrane</keyword>
<evidence type="ECO:0000256" key="1">
    <source>
        <dbReference type="ARBA" id="ARBA00022603"/>
    </source>
</evidence>
<organism evidence="6 7">
    <name type="scientific">Clitoria ternatea</name>
    <name type="common">Butterfly pea</name>
    <dbReference type="NCBI Taxonomy" id="43366"/>
    <lineage>
        <taxon>Eukaryota</taxon>
        <taxon>Viridiplantae</taxon>
        <taxon>Streptophyta</taxon>
        <taxon>Embryophyta</taxon>
        <taxon>Tracheophyta</taxon>
        <taxon>Spermatophyta</taxon>
        <taxon>Magnoliopsida</taxon>
        <taxon>eudicotyledons</taxon>
        <taxon>Gunneridae</taxon>
        <taxon>Pentapetalae</taxon>
        <taxon>rosids</taxon>
        <taxon>fabids</taxon>
        <taxon>Fabales</taxon>
        <taxon>Fabaceae</taxon>
        <taxon>Papilionoideae</taxon>
        <taxon>50 kb inversion clade</taxon>
        <taxon>NPAAA clade</taxon>
        <taxon>indigoferoid/millettioid clade</taxon>
        <taxon>Phaseoleae</taxon>
        <taxon>Clitoria</taxon>
    </lineage>
</organism>
<evidence type="ECO:0000313" key="6">
    <source>
        <dbReference type="EMBL" id="KAK7263590.1"/>
    </source>
</evidence>
<dbReference type="EMBL" id="JAYKXN010000008">
    <property type="protein sequence ID" value="KAK7263590.1"/>
    <property type="molecule type" value="Genomic_DNA"/>
</dbReference>
<evidence type="ECO:0000256" key="4">
    <source>
        <dbReference type="RuleBase" id="RU366043"/>
    </source>
</evidence>
<dbReference type="GO" id="GO:0032259">
    <property type="term" value="P:methylation"/>
    <property type="evidence" value="ECO:0007669"/>
    <property type="project" value="UniProtKB-KW"/>
</dbReference>
<gene>
    <name evidence="6" type="ORF">RJT34_31182</name>
</gene>
<dbReference type="Pfam" id="PF03141">
    <property type="entry name" value="Methyltransf_29"/>
    <property type="match status" value="1"/>
</dbReference>
<dbReference type="SUPFAM" id="SSF55681">
    <property type="entry name" value="Class II aaRS and biotin synthetases"/>
    <property type="match status" value="1"/>
</dbReference>
<dbReference type="GO" id="GO:0008168">
    <property type="term" value="F:methyltransferase activity"/>
    <property type="evidence" value="ECO:0007669"/>
    <property type="project" value="UniProtKB-UniRule"/>
</dbReference>
<accession>A0AAN9I4R7</accession>
<comment type="subcellular location">
    <subcellularLocation>
        <location evidence="4">Membrane</location>
        <topology evidence="4">Single-pass type II membrane protein</topology>
    </subcellularLocation>
</comment>
<dbReference type="AlphaFoldDB" id="A0AAN9I4R7"/>
<evidence type="ECO:0000256" key="2">
    <source>
        <dbReference type="ARBA" id="ARBA00022679"/>
    </source>
</evidence>
<evidence type="ECO:0000313" key="7">
    <source>
        <dbReference type="Proteomes" id="UP001359559"/>
    </source>
</evidence>